<dbReference type="GO" id="GO:0034475">
    <property type="term" value="P:U4 snRNA 3'-end processing"/>
    <property type="evidence" value="ECO:0007669"/>
    <property type="project" value="TreeGrafter"/>
</dbReference>
<dbReference type="GO" id="GO:0071028">
    <property type="term" value="P:nuclear mRNA surveillance"/>
    <property type="evidence" value="ECO:0007669"/>
    <property type="project" value="TreeGrafter"/>
</dbReference>
<proteinExistence type="predicted"/>
<feature type="compositionally biased region" description="Polar residues" evidence="5">
    <location>
        <begin position="1"/>
        <end position="10"/>
    </location>
</feature>
<dbReference type="AlphaFoldDB" id="A0A2G7FVY0"/>
<dbReference type="GO" id="GO:0000176">
    <property type="term" value="C:nuclear exosome (RNase complex)"/>
    <property type="evidence" value="ECO:0007669"/>
    <property type="project" value="TreeGrafter"/>
</dbReference>
<dbReference type="GO" id="GO:0000177">
    <property type="term" value="C:cytoplasmic exosome (RNase complex)"/>
    <property type="evidence" value="ECO:0007669"/>
    <property type="project" value="TreeGrafter"/>
</dbReference>
<organism evidence="6 7">
    <name type="scientific">Aspergillus arachidicola</name>
    <dbReference type="NCBI Taxonomy" id="656916"/>
    <lineage>
        <taxon>Eukaryota</taxon>
        <taxon>Fungi</taxon>
        <taxon>Dikarya</taxon>
        <taxon>Ascomycota</taxon>
        <taxon>Pezizomycotina</taxon>
        <taxon>Eurotiomycetes</taxon>
        <taxon>Eurotiomycetidae</taxon>
        <taxon>Eurotiales</taxon>
        <taxon>Aspergillaceae</taxon>
        <taxon>Aspergillus</taxon>
        <taxon>Aspergillus subgen. Circumdati</taxon>
    </lineage>
</organism>
<dbReference type="SUPFAM" id="SSF55666">
    <property type="entry name" value="Ribonuclease PH domain 2-like"/>
    <property type="match status" value="1"/>
</dbReference>
<evidence type="ECO:0000256" key="3">
    <source>
        <dbReference type="ARBA" id="ARBA00022835"/>
    </source>
</evidence>
<evidence type="ECO:0000256" key="4">
    <source>
        <dbReference type="ARBA" id="ARBA00023242"/>
    </source>
</evidence>
<dbReference type="FunFam" id="3.30.230.70:FF:000036">
    <property type="entry name" value="Exosome complex subunit Rrp46, putative"/>
    <property type="match status" value="1"/>
</dbReference>
<dbReference type="GO" id="GO:0006364">
    <property type="term" value="P:rRNA processing"/>
    <property type="evidence" value="ECO:0007669"/>
    <property type="project" value="UniProtKB-KW"/>
</dbReference>
<comment type="caution">
    <text evidence="6">The sequence shown here is derived from an EMBL/GenBank/DDBJ whole genome shotgun (WGS) entry which is preliminary data.</text>
</comment>
<feature type="region of interest" description="Disordered" evidence="5">
    <location>
        <begin position="1"/>
        <end position="20"/>
    </location>
</feature>
<dbReference type="PANTHER" id="PTHR11953:SF1">
    <property type="entry name" value="EXOSOME COMPLEX COMPONENT RRP46"/>
    <property type="match status" value="1"/>
</dbReference>
<dbReference type="GO" id="GO:0005730">
    <property type="term" value="C:nucleolus"/>
    <property type="evidence" value="ECO:0007669"/>
    <property type="project" value="TreeGrafter"/>
</dbReference>
<keyword evidence="7" id="KW-1185">Reference proteome</keyword>
<reference evidence="6 7" key="1">
    <citation type="submission" date="2017-05" db="EMBL/GenBank/DDBJ databases">
        <title>Genome sequence for an aflatoxigenic pathogen of Argentinian peanut, Aspergillus arachidicola.</title>
        <authorList>
            <person name="Moore G."/>
            <person name="Beltz S.B."/>
            <person name="Mack B.M."/>
        </authorList>
    </citation>
    <scope>NUCLEOTIDE SEQUENCE [LARGE SCALE GENOMIC DNA]</scope>
    <source>
        <strain evidence="6 7">CBS 117610</strain>
    </source>
</reference>
<dbReference type="InterPro" id="IPR050080">
    <property type="entry name" value="RNase_PH"/>
</dbReference>
<dbReference type="STRING" id="656916.A0A2G7FVY0"/>
<dbReference type="GO" id="GO:0003723">
    <property type="term" value="F:RNA binding"/>
    <property type="evidence" value="ECO:0007669"/>
    <property type="project" value="TreeGrafter"/>
</dbReference>
<evidence type="ECO:0000256" key="2">
    <source>
        <dbReference type="ARBA" id="ARBA00022552"/>
    </source>
</evidence>
<dbReference type="Gene3D" id="3.30.230.70">
    <property type="entry name" value="GHMP Kinase, N-terminal domain"/>
    <property type="match status" value="1"/>
</dbReference>
<dbReference type="PANTHER" id="PTHR11953">
    <property type="entry name" value="EXOSOME COMPLEX COMPONENT"/>
    <property type="match status" value="1"/>
</dbReference>
<accession>A0A2G7FVY0</accession>
<protein>
    <submittedName>
        <fullName evidence="6">Exosome complex subunit Rrp46</fullName>
    </submittedName>
</protein>
<evidence type="ECO:0000256" key="5">
    <source>
        <dbReference type="SAM" id="MobiDB-lite"/>
    </source>
</evidence>
<dbReference type="EMBL" id="NEXV01000365">
    <property type="protein sequence ID" value="PIG84734.1"/>
    <property type="molecule type" value="Genomic_DNA"/>
</dbReference>
<name>A0A2G7FVY0_9EURO</name>
<keyword evidence="4" id="KW-0539">Nucleus</keyword>
<keyword evidence="3" id="KW-0271">Exosome</keyword>
<evidence type="ECO:0000313" key="7">
    <source>
        <dbReference type="Proteomes" id="UP000231358"/>
    </source>
</evidence>
<dbReference type="InterPro" id="IPR027408">
    <property type="entry name" value="PNPase/RNase_PH_dom_sf"/>
</dbReference>
<dbReference type="GO" id="GO:0016075">
    <property type="term" value="P:rRNA catabolic process"/>
    <property type="evidence" value="ECO:0007669"/>
    <property type="project" value="TreeGrafter"/>
</dbReference>
<dbReference type="InterPro" id="IPR020568">
    <property type="entry name" value="Ribosomal_Su5_D2-typ_SF"/>
</dbReference>
<evidence type="ECO:0000313" key="6">
    <source>
        <dbReference type="EMBL" id="PIG84734.1"/>
    </source>
</evidence>
<dbReference type="InterPro" id="IPR036345">
    <property type="entry name" value="ExoRNase_PH_dom2_sf"/>
</dbReference>
<sequence>MVGPTASLTPLSRADGSASYQCPSTGSNILGSVNAPIELPGRRDALKPEDATVEVFVKPGTAPGGVGERYVEGIIKNMLGKLILGREKGYARRGVVITLAIVGGESVARGDSYLTLLPALLHTSLLALLSASVPLSMTYSATVLAVDASGEIIREPSVKEAAAAASLHVFAFSSNGHLLLNESQGPFDFETWEKVHQRALAICHGTVAPSSDGDVAMAEDVDGQPLEGALREAMEEKSSKITPGRSTRPECWI</sequence>
<dbReference type="SUPFAM" id="SSF54211">
    <property type="entry name" value="Ribosomal protein S5 domain 2-like"/>
    <property type="match status" value="1"/>
</dbReference>
<dbReference type="Proteomes" id="UP000231358">
    <property type="component" value="Unassembled WGS sequence"/>
</dbReference>
<keyword evidence="2" id="KW-0698">rRNA processing</keyword>
<evidence type="ECO:0000256" key="1">
    <source>
        <dbReference type="ARBA" id="ARBA00004123"/>
    </source>
</evidence>
<comment type="subcellular location">
    <subcellularLocation>
        <location evidence="1">Nucleus</location>
    </subcellularLocation>
</comment>
<dbReference type="GO" id="GO:0071051">
    <property type="term" value="P:poly(A)-dependent snoRNA 3'-end processing"/>
    <property type="evidence" value="ECO:0007669"/>
    <property type="project" value="TreeGrafter"/>
</dbReference>
<gene>
    <name evidence="6" type="ORF">AARAC_010553</name>
</gene>